<evidence type="ECO:0000256" key="5">
    <source>
        <dbReference type="HAMAP-Rule" id="MF_01925"/>
    </source>
</evidence>
<dbReference type="EMBL" id="JARYZI010000001">
    <property type="protein sequence ID" value="MDH8676755.1"/>
    <property type="molecule type" value="Genomic_DNA"/>
</dbReference>
<evidence type="ECO:0000256" key="6">
    <source>
        <dbReference type="NCBIfam" id="TIGR00112"/>
    </source>
</evidence>
<evidence type="ECO:0000256" key="3">
    <source>
        <dbReference type="ARBA" id="ARBA00022857"/>
    </source>
</evidence>
<evidence type="ECO:0000259" key="8">
    <source>
        <dbReference type="Pfam" id="PF03807"/>
    </source>
</evidence>
<dbReference type="InterPro" id="IPR028939">
    <property type="entry name" value="P5C_Rdtase_cat_N"/>
</dbReference>
<dbReference type="HAMAP" id="MF_01925">
    <property type="entry name" value="P5C_reductase"/>
    <property type="match status" value="1"/>
</dbReference>
<dbReference type="PANTHER" id="PTHR11645">
    <property type="entry name" value="PYRROLINE-5-CARBOXYLATE REDUCTASE"/>
    <property type="match status" value="1"/>
</dbReference>
<dbReference type="SUPFAM" id="SSF51735">
    <property type="entry name" value="NAD(P)-binding Rossmann-fold domains"/>
    <property type="match status" value="1"/>
</dbReference>
<feature type="domain" description="Pyrroline-5-carboxylate reductase dimerisation" evidence="9">
    <location>
        <begin position="161"/>
        <end position="265"/>
    </location>
</feature>
<gene>
    <name evidence="5 10" type="primary">proC</name>
    <name evidence="10" type="ORF">QE109_01280</name>
</gene>
<evidence type="ECO:0000256" key="7">
    <source>
        <dbReference type="RuleBase" id="RU003903"/>
    </source>
</evidence>
<comment type="pathway">
    <text evidence="5 7">Amino-acid biosynthesis; L-proline biosynthesis; L-proline from L-glutamate 5-semialdehyde: step 1/1.</text>
</comment>
<dbReference type="Gene3D" id="1.10.3730.10">
    <property type="entry name" value="ProC C-terminal domain-like"/>
    <property type="match status" value="1"/>
</dbReference>
<dbReference type="InterPro" id="IPR036291">
    <property type="entry name" value="NAD(P)-bd_dom_sf"/>
</dbReference>
<evidence type="ECO:0000256" key="4">
    <source>
        <dbReference type="ARBA" id="ARBA00023002"/>
    </source>
</evidence>
<dbReference type="SUPFAM" id="SSF48179">
    <property type="entry name" value="6-phosphogluconate dehydrogenase C-terminal domain-like"/>
    <property type="match status" value="1"/>
</dbReference>
<protein>
    <recommendedName>
        <fullName evidence="5 6">Pyrroline-5-carboxylate reductase</fullName>
        <shortName evidence="5">P5C reductase</shortName>
        <shortName evidence="5">P5CR</shortName>
        <ecNumber evidence="5 6">1.5.1.2</ecNumber>
    </recommendedName>
    <alternativeName>
        <fullName evidence="5">PCA reductase</fullName>
    </alternativeName>
</protein>
<name>A0ABT6N8K3_9FIRM</name>
<dbReference type="InterPro" id="IPR029036">
    <property type="entry name" value="P5CR_dimer"/>
</dbReference>
<dbReference type="Pfam" id="PF14748">
    <property type="entry name" value="P5CR_dimer"/>
    <property type="match status" value="1"/>
</dbReference>
<dbReference type="Proteomes" id="UP001158045">
    <property type="component" value="Unassembled WGS sequence"/>
</dbReference>
<dbReference type="InterPro" id="IPR008927">
    <property type="entry name" value="6-PGluconate_DH-like_C_sf"/>
</dbReference>
<keyword evidence="11" id="KW-1185">Reference proteome</keyword>
<dbReference type="InterPro" id="IPR000304">
    <property type="entry name" value="Pyrroline-COOH_reductase"/>
</dbReference>
<dbReference type="GO" id="GO:0004735">
    <property type="term" value="F:pyrroline-5-carboxylate reductase activity"/>
    <property type="evidence" value="ECO:0007669"/>
    <property type="project" value="UniProtKB-EC"/>
</dbReference>
<keyword evidence="2 5" id="KW-0641">Proline biosynthesis</keyword>
<dbReference type="NCBIfam" id="TIGR00112">
    <property type="entry name" value="proC"/>
    <property type="match status" value="1"/>
</dbReference>
<keyword evidence="3 5" id="KW-0521">NADP</keyword>
<keyword evidence="4 5" id="KW-0560">Oxidoreductase</keyword>
<comment type="similarity">
    <text evidence="1 5 7">Belongs to the pyrroline-5-carboxylate reductase family.</text>
</comment>
<dbReference type="InterPro" id="IPR053790">
    <property type="entry name" value="P5CR-like_CS"/>
</dbReference>
<sequence>MAQTIGFIGGGNMASAIIKGLIQQEIYSPSNIFASALSERSVDRLKNQFAINSSQSNEFIVKNSDIIVLAVKPYLVFKIIDEIKSVLKTEQIVISIASGITLKKLNHAMPEQRVYRAMPNTPASVNMGMTSICTTLNPNETSRTLVAQIFEAIGKTAWIDESLMHAAIAVHGSSPAYAFVMIEAMADAAVLEGMPRDKAYIMAAQSLLGAAQMVLDSGLHPGVLKDQVTSPGGNTIKAIAVLEEDGFRSSIIRAMHAAAEKSREMEANN</sequence>
<comment type="subcellular location">
    <subcellularLocation>
        <location evidence="5">Cytoplasm</location>
    </subcellularLocation>
</comment>
<comment type="function">
    <text evidence="5">Catalyzes the reduction of 1-pyrroline-5-carboxylate (PCA) to L-proline.</text>
</comment>
<dbReference type="PROSITE" id="PS00521">
    <property type="entry name" value="P5CR"/>
    <property type="match status" value="1"/>
</dbReference>
<organism evidence="10 11">
    <name type="scientific">Fusibacter bizertensis</name>
    <dbReference type="NCBI Taxonomy" id="1488331"/>
    <lineage>
        <taxon>Bacteria</taxon>
        <taxon>Bacillati</taxon>
        <taxon>Bacillota</taxon>
        <taxon>Clostridia</taxon>
        <taxon>Eubacteriales</taxon>
        <taxon>Eubacteriales Family XII. Incertae Sedis</taxon>
        <taxon>Fusibacter</taxon>
    </lineage>
</organism>
<dbReference type="PANTHER" id="PTHR11645:SF0">
    <property type="entry name" value="PYRROLINE-5-CARBOXYLATE REDUCTASE 3"/>
    <property type="match status" value="1"/>
</dbReference>
<evidence type="ECO:0000313" key="10">
    <source>
        <dbReference type="EMBL" id="MDH8676755.1"/>
    </source>
</evidence>
<proteinExistence type="inferred from homology"/>
<reference evidence="10 11" key="1">
    <citation type="submission" date="2023-04" db="EMBL/GenBank/DDBJ databases">
        <title>Fusibacter bizertensis strain WBS, isolated from littoral bottom sediments of the Arctic seas - biochemical and genomic analysis.</title>
        <authorList>
            <person name="Brioukhanov A.L."/>
        </authorList>
    </citation>
    <scope>NUCLEOTIDE SEQUENCE [LARGE SCALE GENOMIC DNA]</scope>
    <source>
        <strain evidence="10 11">WBS</strain>
    </source>
</reference>
<feature type="domain" description="Pyrroline-5-carboxylate reductase catalytic N-terminal" evidence="8">
    <location>
        <begin position="4"/>
        <end position="99"/>
    </location>
</feature>
<comment type="catalytic activity">
    <reaction evidence="5">
        <text>L-proline + NAD(+) = (S)-1-pyrroline-5-carboxylate + NADH + 2 H(+)</text>
        <dbReference type="Rhea" id="RHEA:14105"/>
        <dbReference type="ChEBI" id="CHEBI:15378"/>
        <dbReference type="ChEBI" id="CHEBI:17388"/>
        <dbReference type="ChEBI" id="CHEBI:57540"/>
        <dbReference type="ChEBI" id="CHEBI:57945"/>
        <dbReference type="ChEBI" id="CHEBI:60039"/>
        <dbReference type="EC" id="1.5.1.2"/>
    </reaction>
</comment>
<comment type="caution">
    <text evidence="10">The sequence shown here is derived from an EMBL/GenBank/DDBJ whole genome shotgun (WGS) entry which is preliminary data.</text>
</comment>
<evidence type="ECO:0000256" key="1">
    <source>
        <dbReference type="ARBA" id="ARBA00005525"/>
    </source>
</evidence>
<dbReference type="EC" id="1.5.1.2" evidence="5 6"/>
<comment type="catalytic activity">
    <reaction evidence="5 7">
        <text>L-proline + NADP(+) = (S)-1-pyrroline-5-carboxylate + NADPH + 2 H(+)</text>
        <dbReference type="Rhea" id="RHEA:14109"/>
        <dbReference type="ChEBI" id="CHEBI:15378"/>
        <dbReference type="ChEBI" id="CHEBI:17388"/>
        <dbReference type="ChEBI" id="CHEBI:57783"/>
        <dbReference type="ChEBI" id="CHEBI:58349"/>
        <dbReference type="ChEBI" id="CHEBI:60039"/>
        <dbReference type="EC" id="1.5.1.2"/>
    </reaction>
</comment>
<dbReference type="Gene3D" id="3.40.50.720">
    <property type="entry name" value="NAD(P)-binding Rossmann-like Domain"/>
    <property type="match status" value="1"/>
</dbReference>
<dbReference type="Pfam" id="PF03807">
    <property type="entry name" value="F420_oxidored"/>
    <property type="match status" value="1"/>
</dbReference>
<dbReference type="PIRSF" id="PIRSF000193">
    <property type="entry name" value="Pyrrol-5-carb_rd"/>
    <property type="match status" value="1"/>
</dbReference>
<accession>A0ABT6N8K3</accession>
<keyword evidence="5" id="KW-0963">Cytoplasm</keyword>
<evidence type="ECO:0000256" key="2">
    <source>
        <dbReference type="ARBA" id="ARBA00022650"/>
    </source>
</evidence>
<evidence type="ECO:0000259" key="9">
    <source>
        <dbReference type="Pfam" id="PF14748"/>
    </source>
</evidence>
<keyword evidence="5 7" id="KW-0028">Amino-acid biosynthesis</keyword>
<dbReference type="RefSeq" id="WP_281092554.1">
    <property type="nucleotide sequence ID" value="NZ_JARYZI010000001.1"/>
</dbReference>
<evidence type="ECO:0000313" key="11">
    <source>
        <dbReference type="Proteomes" id="UP001158045"/>
    </source>
</evidence>